<evidence type="ECO:0000313" key="6">
    <source>
        <dbReference type="Proteomes" id="UP001165283"/>
    </source>
</evidence>
<dbReference type="CDD" id="cd02440">
    <property type="entry name" value="AdoMet_MTases"/>
    <property type="match status" value="1"/>
</dbReference>
<comment type="caution">
    <text evidence="5">The sequence shown here is derived from an EMBL/GenBank/DDBJ whole genome shotgun (WGS) entry which is preliminary data.</text>
</comment>
<evidence type="ECO:0000259" key="4">
    <source>
        <dbReference type="Pfam" id="PF13649"/>
    </source>
</evidence>
<dbReference type="GO" id="GO:0032259">
    <property type="term" value="P:methylation"/>
    <property type="evidence" value="ECO:0007669"/>
    <property type="project" value="UniProtKB-KW"/>
</dbReference>
<keyword evidence="6" id="KW-1185">Reference proteome</keyword>
<evidence type="ECO:0000313" key="5">
    <source>
        <dbReference type="EMBL" id="MCO1659148.1"/>
    </source>
</evidence>
<dbReference type="InterPro" id="IPR029063">
    <property type="entry name" value="SAM-dependent_MTases_sf"/>
</dbReference>
<dbReference type="InterPro" id="IPR041698">
    <property type="entry name" value="Methyltransf_25"/>
</dbReference>
<organism evidence="5 6">
    <name type="scientific">Pseudonocardia humida</name>
    <dbReference type="NCBI Taxonomy" id="2800819"/>
    <lineage>
        <taxon>Bacteria</taxon>
        <taxon>Bacillati</taxon>
        <taxon>Actinomycetota</taxon>
        <taxon>Actinomycetes</taxon>
        <taxon>Pseudonocardiales</taxon>
        <taxon>Pseudonocardiaceae</taxon>
        <taxon>Pseudonocardia</taxon>
    </lineage>
</organism>
<keyword evidence="2" id="KW-0808">Transferase</keyword>
<dbReference type="Pfam" id="PF13649">
    <property type="entry name" value="Methyltransf_25"/>
    <property type="match status" value="1"/>
</dbReference>
<evidence type="ECO:0000256" key="1">
    <source>
        <dbReference type="ARBA" id="ARBA00022603"/>
    </source>
</evidence>
<reference evidence="5" key="1">
    <citation type="submission" date="2021-04" db="EMBL/GenBank/DDBJ databases">
        <title>Pseudonocardia sp. nov., isolated from sandy soil of mangrove forest.</title>
        <authorList>
            <person name="Zan Z."/>
            <person name="Huang R."/>
            <person name="Liu W."/>
        </authorList>
    </citation>
    <scope>NUCLEOTIDE SEQUENCE</scope>
    <source>
        <strain evidence="5">S2-4</strain>
    </source>
</reference>
<dbReference type="PANTHER" id="PTHR43464">
    <property type="entry name" value="METHYLTRANSFERASE"/>
    <property type="match status" value="1"/>
</dbReference>
<dbReference type="SUPFAM" id="SSF53335">
    <property type="entry name" value="S-adenosyl-L-methionine-dependent methyltransferases"/>
    <property type="match status" value="1"/>
</dbReference>
<dbReference type="PANTHER" id="PTHR43464:SF19">
    <property type="entry name" value="UBIQUINONE BIOSYNTHESIS O-METHYLTRANSFERASE, MITOCHONDRIAL"/>
    <property type="match status" value="1"/>
</dbReference>
<dbReference type="GO" id="GO:0008168">
    <property type="term" value="F:methyltransferase activity"/>
    <property type="evidence" value="ECO:0007669"/>
    <property type="project" value="UniProtKB-KW"/>
</dbReference>
<evidence type="ECO:0000256" key="2">
    <source>
        <dbReference type="ARBA" id="ARBA00022679"/>
    </source>
</evidence>
<name>A0ABT1A8B4_9PSEU</name>
<dbReference type="Gene3D" id="3.40.50.150">
    <property type="entry name" value="Vaccinia Virus protein VP39"/>
    <property type="match status" value="1"/>
</dbReference>
<gene>
    <name evidence="5" type="ORF">KDL28_29165</name>
</gene>
<sequence>MPDAHYEHPRLVGVYDALEADRADLGAYAAIADELGARRVLDIGCGTGVLAVALAAGGREVTGVDPAAGSIAYARQRPGGERVRWVHGDAAAVPDLAADLAVMTGNVAQAVVEPADWAITLRGAHRALRPGGHLVFETRDPARRAWEEWTRERSYRSVEVPGAGVVEAWPEVVAVDPPLVTFRSTYVFAVDGTVLTSDSTLRFRERPEVEADLAAHGFTLDEVRDAPDRPGREFVFLAHRTA</sequence>
<dbReference type="Proteomes" id="UP001165283">
    <property type="component" value="Unassembled WGS sequence"/>
</dbReference>
<protein>
    <submittedName>
        <fullName evidence="5">Class I SAM-dependent methyltransferase</fullName>
    </submittedName>
</protein>
<keyword evidence="1 5" id="KW-0489">Methyltransferase</keyword>
<proteinExistence type="predicted"/>
<keyword evidence="3" id="KW-0949">S-adenosyl-L-methionine</keyword>
<accession>A0ABT1A8B4</accession>
<dbReference type="RefSeq" id="WP_252443820.1">
    <property type="nucleotide sequence ID" value="NZ_JAGSOV010000062.1"/>
</dbReference>
<dbReference type="EMBL" id="JAGSOV010000062">
    <property type="protein sequence ID" value="MCO1659148.1"/>
    <property type="molecule type" value="Genomic_DNA"/>
</dbReference>
<evidence type="ECO:0000256" key="3">
    <source>
        <dbReference type="ARBA" id="ARBA00022691"/>
    </source>
</evidence>
<feature type="domain" description="Methyltransferase" evidence="4">
    <location>
        <begin position="40"/>
        <end position="132"/>
    </location>
</feature>